<dbReference type="CTD" id="4541"/>
<evidence type="ECO:0000256" key="2">
    <source>
        <dbReference type="ARBA" id="ARBA00005698"/>
    </source>
</evidence>
<evidence type="ECO:0000256" key="8">
    <source>
        <dbReference type="ARBA" id="ARBA00022967"/>
    </source>
</evidence>
<keyword evidence="11" id="KW-0520">NAD</keyword>
<dbReference type="GO" id="GO:0008137">
    <property type="term" value="F:NADH dehydrogenase (ubiquinone) activity"/>
    <property type="evidence" value="ECO:0007669"/>
    <property type="project" value="UniProtKB-EC"/>
</dbReference>
<evidence type="ECO:0000256" key="11">
    <source>
        <dbReference type="ARBA" id="ARBA00023027"/>
    </source>
</evidence>
<comment type="subcellular location">
    <subcellularLocation>
        <location evidence="1">Mitochondrion membrane</location>
        <topology evidence="1">Multi-pass membrane protein</topology>
    </subcellularLocation>
</comment>
<dbReference type="AlphaFoldDB" id="A0A343W940"/>
<dbReference type="GeneID" id="36938049"/>
<reference evidence="17" key="1">
    <citation type="thesis" date="2017" institute="China Agricultural University">
        <title>Studies on the comparative mitochondrial genomics and phylogeny of Heteroptera (Insecta: Hemiptera).</title>
        <authorList>
            <person name="Jiang P."/>
        </authorList>
    </citation>
    <scope>NUCLEOTIDE SEQUENCE</scope>
</reference>
<feature type="transmembrane region" description="Helical" evidence="16">
    <location>
        <begin position="136"/>
        <end position="158"/>
    </location>
</feature>
<evidence type="ECO:0000256" key="16">
    <source>
        <dbReference type="SAM" id="Phobius"/>
    </source>
</evidence>
<evidence type="ECO:0000256" key="5">
    <source>
        <dbReference type="ARBA" id="ARBA00022448"/>
    </source>
</evidence>
<organism evidence="17">
    <name type="scientific">Canthesancus helluo</name>
    <dbReference type="NCBI Taxonomy" id="2126071"/>
    <lineage>
        <taxon>Eukaryota</taxon>
        <taxon>Metazoa</taxon>
        <taxon>Ecdysozoa</taxon>
        <taxon>Arthropoda</taxon>
        <taxon>Hexapoda</taxon>
        <taxon>Insecta</taxon>
        <taxon>Pterygota</taxon>
        <taxon>Neoptera</taxon>
        <taxon>Paraneoptera</taxon>
        <taxon>Hemiptera</taxon>
        <taxon>Heteroptera</taxon>
        <taxon>Panheteroptera</taxon>
        <taxon>Cimicomorpha</taxon>
        <taxon>Reduviidae</taxon>
        <taxon>Stenopodainae</taxon>
        <taxon>Canthesancus</taxon>
    </lineage>
</organism>
<evidence type="ECO:0000256" key="10">
    <source>
        <dbReference type="ARBA" id="ARBA00022989"/>
    </source>
</evidence>
<evidence type="ECO:0000256" key="1">
    <source>
        <dbReference type="ARBA" id="ARBA00004225"/>
    </source>
</evidence>
<protein>
    <recommendedName>
        <fullName evidence="4">NADH-ubiquinone oxidoreductase chain 6</fullName>
        <ecNumber evidence="3">7.1.1.2</ecNumber>
    </recommendedName>
    <alternativeName>
        <fullName evidence="14">NADH dehydrogenase subunit 6</fullName>
    </alternativeName>
</protein>
<evidence type="ECO:0000256" key="7">
    <source>
        <dbReference type="ARBA" id="ARBA00022692"/>
    </source>
</evidence>
<evidence type="ECO:0000256" key="3">
    <source>
        <dbReference type="ARBA" id="ARBA00012944"/>
    </source>
</evidence>
<feature type="transmembrane region" description="Helical" evidence="16">
    <location>
        <begin position="80"/>
        <end position="100"/>
    </location>
</feature>
<keyword evidence="8" id="KW-1278">Translocase</keyword>
<geneLocation type="mitochondrion" evidence="17"/>
<proteinExistence type="inferred from homology"/>
<keyword evidence="9" id="KW-0249">Electron transport</keyword>
<dbReference type="InterPro" id="IPR050269">
    <property type="entry name" value="ComplexI_Subunit6"/>
</dbReference>
<feature type="transmembrane region" description="Helical" evidence="16">
    <location>
        <begin position="47"/>
        <end position="68"/>
    </location>
</feature>
<gene>
    <name evidence="17" type="primary">ND6</name>
</gene>
<sequence>MMVTMILSSMNSIIFTMMKHPLSMGLILIIQTIIIAIYTGMMINMFWFSYILIITMLSGTLVLFIYMASVASNEKFSSSLSMSCLILPMITLCLMIPFLVDQLKYEKDWSTSKKNMIDNDQLMTLIKLFNMNNMSITIMLVSYLFLTMIAISFIVNIYEGPLRMKN</sequence>
<comment type="catalytic activity">
    <reaction evidence="15">
        <text>a ubiquinone + NADH + 5 H(+)(in) = a ubiquinol + NAD(+) + 4 H(+)(out)</text>
        <dbReference type="Rhea" id="RHEA:29091"/>
        <dbReference type="Rhea" id="RHEA-COMP:9565"/>
        <dbReference type="Rhea" id="RHEA-COMP:9566"/>
        <dbReference type="ChEBI" id="CHEBI:15378"/>
        <dbReference type="ChEBI" id="CHEBI:16389"/>
        <dbReference type="ChEBI" id="CHEBI:17976"/>
        <dbReference type="ChEBI" id="CHEBI:57540"/>
        <dbReference type="ChEBI" id="CHEBI:57945"/>
        <dbReference type="EC" id="7.1.1.2"/>
    </reaction>
</comment>
<dbReference type="EC" id="7.1.1.2" evidence="3"/>
<evidence type="ECO:0000256" key="9">
    <source>
        <dbReference type="ARBA" id="ARBA00022982"/>
    </source>
</evidence>
<dbReference type="PANTHER" id="PTHR11435">
    <property type="entry name" value="NADH UBIQUINONE OXIDOREDUCTASE SUBUNIT ND6"/>
    <property type="match status" value="1"/>
</dbReference>
<dbReference type="GO" id="GO:0031966">
    <property type="term" value="C:mitochondrial membrane"/>
    <property type="evidence" value="ECO:0007669"/>
    <property type="project" value="UniProtKB-SubCell"/>
</dbReference>
<evidence type="ECO:0000313" key="17">
    <source>
        <dbReference type="EMBL" id="AVZ00880.1"/>
    </source>
</evidence>
<comment type="similarity">
    <text evidence="2">Belongs to the complex I subunit 6 family.</text>
</comment>
<dbReference type="PANTHER" id="PTHR11435:SF1">
    <property type="entry name" value="NADH-UBIQUINONE OXIDOREDUCTASE CHAIN 6"/>
    <property type="match status" value="1"/>
</dbReference>
<accession>A0A343W940</accession>
<evidence type="ECO:0000256" key="12">
    <source>
        <dbReference type="ARBA" id="ARBA00023128"/>
    </source>
</evidence>
<feature type="transmembrane region" description="Helical" evidence="16">
    <location>
        <begin position="21"/>
        <end position="41"/>
    </location>
</feature>
<evidence type="ECO:0000256" key="13">
    <source>
        <dbReference type="ARBA" id="ARBA00023136"/>
    </source>
</evidence>
<name>A0A343W940_9HEMI</name>
<evidence type="ECO:0000256" key="14">
    <source>
        <dbReference type="ARBA" id="ARBA00031019"/>
    </source>
</evidence>
<evidence type="ECO:0000256" key="6">
    <source>
        <dbReference type="ARBA" id="ARBA00022660"/>
    </source>
</evidence>
<keyword evidence="7 16" id="KW-0812">Transmembrane</keyword>
<keyword evidence="12 17" id="KW-0496">Mitochondrion</keyword>
<keyword evidence="6" id="KW-0679">Respiratory chain</keyword>
<dbReference type="RefSeq" id="YP_009485744.1">
    <property type="nucleotide sequence ID" value="NC_037745.1"/>
</dbReference>
<evidence type="ECO:0000256" key="4">
    <source>
        <dbReference type="ARBA" id="ARBA00021095"/>
    </source>
</evidence>
<evidence type="ECO:0000256" key="15">
    <source>
        <dbReference type="ARBA" id="ARBA00049551"/>
    </source>
</evidence>
<keyword evidence="5" id="KW-0813">Transport</keyword>
<keyword evidence="13 16" id="KW-0472">Membrane</keyword>
<dbReference type="EMBL" id="KY069968">
    <property type="protein sequence ID" value="AVZ00880.1"/>
    <property type="molecule type" value="Genomic_DNA"/>
</dbReference>
<keyword evidence="10 16" id="KW-1133">Transmembrane helix</keyword>